<feature type="domain" description="Cytochrome c" evidence="5">
    <location>
        <begin position="38"/>
        <end position="145"/>
    </location>
</feature>
<protein>
    <submittedName>
        <fullName evidence="6">Cytochrome c, mono-and diheme variants</fullName>
    </submittedName>
</protein>
<evidence type="ECO:0000313" key="6">
    <source>
        <dbReference type="EMBL" id="SFD98087.1"/>
    </source>
</evidence>
<dbReference type="RefSeq" id="WP_149755621.1">
    <property type="nucleotide sequence ID" value="NZ_FOMS01000005.1"/>
</dbReference>
<dbReference type="PANTHER" id="PTHR35008:SF8">
    <property type="entry name" value="ALCOHOL DEHYDROGENASE CYTOCHROME C SUBUNIT"/>
    <property type="match status" value="1"/>
</dbReference>
<organism evidence="6 7">
    <name type="scientific">Roseivivax sediminis</name>
    <dbReference type="NCBI Taxonomy" id="936889"/>
    <lineage>
        <taxon>Bacteria</taxon>
        <taxon>Pseudomonadati</taxon>
        <taxon>Pseudomonadota</taxon>
        <taxon>Alphaproteobacteria</taxon>
        <taxon>Rhodobacterales</taxon>
        <taxon>Roseobacteraceae</taxon>
        <taxon>Roseivivax</taxon>
    </lineage>
</organism>
<dbReference type="GO" id="GO:0020037">
    <property type="term" value="F:heme binding"/>
    <property type="evidence" value="ECO:0007669"/>
    <property type="project" value="InterPro"/>
</dbReference>
<dbReference type="SUPFAM" id="SSF46626">
    <property type="entry name" value="Cytochrome c"/>
    <property type="match status" value="2"/>
</dbReference>
<proteinExistence type="predicted"/>
<name>A0A1I1WSF3_9RHOB</name>
<evidence type="ECO:0000256" key="4">
    <source>
        <dbReference type="PROSITE-ProRule" id="PRU00433"/>
    </source>
</evidence>
<dbReference type="Gene3D" id="1.10.760.10">
    <property type="entry name" value="Cytochrome c-like domain"/>
    <property type="match status" value="2"/>
</dbReference>
<evidence type="ECO:0000256" key="3">
    <source>
        <dbReference type="ARBA" id="ARBA00023004"/>
    </source>
</evidence>
<dbReference type="PANTHER" id="PTHR35008">
    <property type="entry name" value="BLL4482 PROTEIN-RELATED"/>
    <property type="match status" value="1"/>
</dbReference>
<gene>
    <name evidence="6" type="ORF">SAMN04515678_10577</name>
</gene>
<evidence type="ECO:0000256" key="1">
    <source>
        <dbReference type="ARBA" id="ARBA00022617"/>
    </source>
</evidence>
<keyword evidence="1 4" id="KW-0349">Heme</keyword>
<keyword evidence="3 4" id="KW-0408">Iron</keyword>
<dbReference type="OrthoDB" id="9811281at2"/>
<feature type="domain" description="Cytochrome c" evidence="5">
    <location>
        <begin position="185"/>
        <end position="291"/>
    </location>
</feature>
<dbReference type="AlphaFoldDB" id="A0A1I1WSF3"/>
<dbReference type="InterPro" id="IPR009056">
    <property type="entry name" value="Cyt_c-like_dom"/>
</dbReference>
<dbReference type="GO" id="GO:0046872">
    <property type="term" value="F:metal ion binding"/>
    <property type="evidence" value="ECO:0007669"/>
    <property type="project" value="UniProtKB-KW"/>
</dbReference>
<keyword evidence="2 4" id="KW-0479">Metal-binding</keyword>
<dbReference type="Pfam" id="PF00034">
    <property type="entry name" value="Cytochrom_C"/>
    <property type="match status" value="1"/>
</dbReference>
<dbReference type="PROSITE" id="PS51007">
    <property type="entry name" value="CYTC"/>
    <property type="match status" value="2"/>
</dbReference>
<keyword evidence="7" id="KW-1185">Reference proteome</keyword>
<reference evidence="6 7" key="1">
    <citation type="submission" date="2016-10" db="EMBL/GenBank/DDBJ databases">
        <authorList>
            <person name="Varghese N."/>
            <person name="Submissions S."/>
        </authorList>
    </citation>
    <scope>NUCLEOTIDE SEQUENCE [LARGE SCALE GENOMIC DNA]</scope>
    <source>
        <strain evidence="7">YIM D21,KCTC 23444,ACCC 10710</strain>
    </source>
</reference>
<dbReference type="InterPro" id="IPR051459">
    <property type="entry name" value="Cytochrome_c-type_DH"/>
</dbReference>
<evidence type="ECO:0000259" key="5">
    <source>
        <dbReference type="PROSITE" id="PS51007"/>
    </source>
</evidence>
<dbReference type="EMBL" id="FOMS01000005">
    <property type="protein sequence ID" value="SFD98087.1"/>
    <property type="molecule type" value="Genomic_DNA"/>
</dbReference>
<evidence type="ECO:0000313" key="7">
    <source>
        <dbReference type="Proteomes" id="UP000325289"/>
    </source>
</evidence>
<sequence>MRKLLIPLAALIVLIGAAGLWLTRAQPVDAARFEGLEGDAAAGETVFIAAGCASCHHAPEAEGEAELVLAGGQRFPSEFGTFVAPNISPSSEGIGDWTLADFAGALTRGVSPEGTHYYPAFPYTAYTRMADADIADLWAYMRTLPADPTPSAAHEVGFPFNIRRGLGLWNTLYLSEDWVMPADTAELERGRYLVEVLAHCGECHTPRGALGGLDTGDWLGGAANPAGDGRIPSLRPGALDWSANDIAYYLESGFTPAYDSVGGHMVAVVDNFAQLPAGDRAAVAAYLKALPEG</sequence>
<dbReference type="Proteomes" id="UP000325289">
    <property type="component" value="Unassembled WGS sequence"/>
</dbReference>
<evidence type="ECO:0000256" key="2">
    <source>
        <dbReference type="ARBA" id="ARBA00022723"/>
    </source>
</evidence>
<dbReference type="GO" id="GO:0009055">
    <property type="term" value="F:electron transfer activity"/>
    <property type="evidence" value="ECO:0007669"/>
    <property type="project" value="InterPro"/>
</dbReference>
<dbReference type="InterPro" id="IPR036909">
    <property type="entry name" value="Cyt_c-like_dom_sf"/>
</dbReference>
<accession>A0A1I1WSF3</accession>